<dbReference type="OrthoDB" id="6086925at2759"/>
<feature type="region of interest" description="Disordered" evidence="1">
    <location>
        <begin position="126"/>
        <end position="151"/>
    </location>
</feature>
<dbReference type="AlphaFoldDB" id="A0A7J7IZY0"/>
<dbReference type="PANTHER" id="PTHR24024:SF18">
    <property type="entry name" value="SHORT-CHAIN COLLAGEN C4-LIKE"/>
    <property type="match status" value="1"/>
</dbReference>
<gene>
    <name evidence="2" type="ORF">EB796_022583</name>
</gene>
<sequence>MVEAVEAKKSWFVDVKLKDNERNSFKVDTGAETNTVTEAMANKLVNSTGALKARQQTAKAYYDQRTKGLPNIPLSSEVFMRAGPEKIWTPGCVVGHHGAPRSYLVDNGSRILRRNRVHLKPNNTIVRPSSELDFSSPTDTEELPNSNLPTPVVSDQEVKAVTPTRSVVPPIGFAGGSHNSHGGGGVNYQCMPTDPQYNRVYTGSFYGSWIYGTEYESGSYGIFPNSAHDQNVPCARCYTENRPALMMIPAKRSCPSGWTEEYEVVFQISAYYNHGHPTTYECVDQYPEYITGLSGNTDGALFYFVRAICSGSGTTGHCPPYDAYKQLTCVVCSK</sequence>
<organism evidence="2 3">
    <name type="scientific">Bugula neritina</name>
    <name type="common">Brown bryozoan</name>
    <name type="synonym">Sertularia neritina</name>
    <dbReference type="NCBI Taxonomy" id="10212"/>
    <lineage>
        <taxon>Eukaryota</taxon>
        <taxon>Metazoa</taxon>
        <taxon>Spiralia</taxon>
        <taxon>Lophotrochozoa</taxon>
        <taxon>Bryozoa</taxon>
        <taxon>Gymnolaemata</taxon>
        <taxon>Cheilostomatida</taxon>
        <taxon>Flustrina</taxon>
        <taxon>Buguloidea</taxon>
        <taxon>Bugulidae</taxon>
        <taxon>Bugula</taxon>
    </lineage>
</organism>
<keyword evidence="3" id="KW-1185">Reference proteome</keyword>
<evidence type="ECO:0000256" key="1">
    <source>
        <dbReference type="SAM" id="MobiDB-lite"/>
    </source>
</evidence>
<reference evidence="2" key="1">
    <citation type="submission" date="2020-06" db="EMBL/GenBank/DDBJ databases">
        <title>Draft genome of Bugula neritina, a colonial animal packing powerful symbionts and potential medicines.</title>
        <authorList>
            <person name="Rayko M."/>
        </authorList>
    </citation>
    <scope>NUCLEOTIDE SEQUENCE [LARGE SCALE GENOMIC DNA]</scope>
    <source>
        <strain evidence="2">Kwan_BN1</strain>
    </source>
</reference>
<name>A0A7J7IZY0_BUGNE</name>
<accession>A0A7J7IZY0</accession>
<proteinExistence type="predicted"/>
<protein>
    <submittedName>
        <fullName evidence="2">Uncharacterized protein</fullName>
    </submittedName>
</protein>
<evidence type="ECO:0000313" key="2">
    <source>
        <dbReference type="EMBL" id="KAF6019086.1"/>
    </source>
</evidence>
<dbReference type="GO" id="GO:0005615">
    <property type="term" value="C:extracellular space"/>
    <property type="evidence" value="ECO:0007669"/>
    <property type="project" value="TreeGrafter"/>
</dbReference>
<feature type="compositionally biased region" description="Polar residues" evidence="1">
    <location>
        <begin position="126"/>
        <end position="149"/>
    </location>
</feature>
<dbReference type="PANTHER" id="PTHR24024">
    <property type="entry name" value="PULMONARY SURFACTANT-ASSOCIATED PROTEIN A"/>
    <property type="match status" value="1"/>
</dbReference>
<evidence type="ECO:0000313" key="3">
    <source>
        <dbReference type="Proteomes" id="UP000593567"/>
    </source>
</evidence>
<dbReference type="EMBL" id="VXIV02003254">
    <property type="protein sequence ID" value="KAF6019086.1"/>
    <property type="molecule type" value="Genomic_DNA"/>
</dbReference>
<dbReference type="Proteomes" id="UP000593567">
    <property type="component" value="Unassembled WGS sequence"/>
</dbReference>
<comment type="caution">
    <text evidence="2">The sequence shown here is derived from an EMBL/GenBank/DDBJ whole genome shotgun (WGS) entry which is preliminary data.</text>
</comment>
<dbReference type="InterPro" id="IPR051077">
    <property type="entry name" value="Ca-dependent_lectin"/>
</dbReference>